<dbReference type="GO" id="GO:0004040">
    <property type="term" value="F:amidase activity"/>
    <property type="evidence" value="ECO:0007669"/>
    <property type="project" value="InterPro"/>
</dbReference>
<accession>A0A9X3FPA4</accession>
<protein>
    <submittedName>
        <fullName evidence="4">Glycoside hydrolase family 73 protein</fullName>
    </submittedName>
</protein>
<organism evidence="4 5">
    <name type="scientific">Aerococcus kribbianus</name>
    <dbReference type="NCBI Taxonomy" id="2999064"/>
    <lineage>
        <taxon>Bacteria</taxon>
        <taxon>Bacillati</taxon>
        <taxon>Bacillota</taxon>
        <taxon>Bacilli</taxon>
        <taxon>Lactobacillales</taxon>
        <taxon>Aerococcaceae</taxon>
        <taxon>Aerococcus</taxon>
    </lineage>
</organism>
<evidence type="ECO:0000256" key="1">
    <source>
        <dbReference type="ARBA" id="ARBA00010266"/>
    </source>
</evidence>
<name>A0A9X3FPA4_9LACT</name>
<dbReference type="Gene3D" id="1.10.530.10">
    <property type="match status" value="1"/>
</dbReference>
<keyword evidence="5" id="KW-1185">Reference proteome</keyword>
<proteinExistence type="inferred from homology"/>
<dbReference type="EMBL" id="JAPRFR010000001">
    <property type="protein sequence ID" value="MCZ0725761.1"/>
    <property type="molecule type" value="Genomic_DNA"/>
</dbReference>
<sequence>MAKRKWSYYLGPNRIRKRYLRMSKKKKASLHWQILALLLVVALLFISRSWSADWPKQPLPNETTPNESEAAFVERIGRLSQANYAQSQILPSLVTAQAILESDFGRSDLAQDYHNLFGRKAYGNEPSALFPTQEVVDGQTITVQAPFKVYPNDQAAIEDHAELMHNGVNWNPSLYHDVIGEKDYRKASQALQAAGYATDPTYDQKLNQIIENYQLTRFDSPAEGGNE</sequence>
<dbReference type="PRINTS" id="PR01002">
    <property type="entry name" value="FLGFLGJ"/>
</dbReference>
<comment type="similarity">
    <text evidence="1">Belongs to the glycosyl hydrolase 73 family.</text>
</comment>
<feature type="domain" description="Mannosyl-glycoprotein endo-beta-N-acetylglucosamidase-like" evidence="3">
    <location>
        <begin position="62"/>
        <end position="219"/>
    </location>
</feature>
<evidence type="ECO:0000313" key="4">
    <source>
        <dbReference type="EMBL" id="MCZ0725761.1"/>
    </source>
</evidence>
<evidence type="ECO:0000313" key="5">
    <source>
        <dbReference type="Proteomes" id="UP001146670"/>
    </source>
</evidence>
<comment type="caution">
    <text evidence="4">The sequence shown here is derived from an EMBL/GenBank/DDBJ whole genome shotgun (WGS) entry which is preliminary data.</text>
</comment>
<dbReference type="InterPro" id="IPR051056">
    <property type="entry name" value="Glycosyl_Hydrolase_73"/>
</dbReference>
<evidence type="ECO:0000259" key="3">
    <source>
        <dbReference type="SMART" id="SM00047"/>
    </source>
</evidence>
<dbReference type="AlphaFoldDB" id="A0A9X3FPA4"/>
<dbReference type="Gene3D" id="4.10.80.30">
    <property type="entry name" value="DNA polymerase, domain 6"/>
    <property type="match status" value="1"/>
</dbReference>
<dbReference type="InterPro" id="IPR002901">
    <property type="entry name" value="MGlyc_endo_b_GlcNAc-like_dom"/>
</dbReference>
<gene>
    <name evidence="4" type="ORF">OW157_04140</name>
</gene>
<keyword evidence="2 4" id="KW-0378">Hydrolase</keyword>
<dbReference type="SMART" id="SM00047">
    <property type="entry name" value="LYZ2"/>
    <property type="match status" value="1"/>
</dbReference>
<dbReference type="PANTHER" id="PTHR33308">
    <property type="entry name" value="PEPTIDOGLYCAN HYDROLASE FLGJ"/>
    <property type="match status" value="1"/>
</dbReference>
<evidence type="ECO:0000256" key="2">
    <source>
        <dbReference type="ARBA" id="ARBA00022801"/>
    </source>
</evidence>
<reference evidence="4" key="1">
    <citation type="submission" date="2022-12" db="EMBL/GenBank/DDBJ databases">
        <title>Description and comparative metabolic analysis of Aerococcus sp. nov., isolated from the feces of a pig.</title>
        <authorList>
            <person name="Chang Y.-H."/>
        </authorList>
    </citation>
    <scope>NUCLEOTIDE SEQUENCE</scope>
    <source>
        <strain evidence="4">YH-aer222</strain>
    </source>
</reference>
<dbReference type="PANTHER" id="PTHR33308:SF9">
    <property type="entry name" value="PEPTIDOGLYCAN HYDROLASE FLGJ"/>
    <property type="match status" value="1"/>
</dbReference>
<dbReference type="Proteomes" id="UP001146670">
    <property type="component" value="Unassembled WGS sequence"/>
</dbReference>
<dbReference type="Pfam" id="PF01832">
    <property type="entry name" value="Glucosaminidase"/>
    <property type="match status" value="1"/>
</dbReference>
<dbReference type="RefSeq" id="WP_268752073.1">
    <property type="nucleotide sequence ID" value="NZ_JAPRFQ010000001.1"/>
</dbReference>